<keyword evidence="3" id="KW-1185">Reference proteome</keyword>
<feature type="transmembrane region" description="Helical" evidence="1">
    <location>
        <begin position="20"/>
        <end position="40"/>
    </location>
</feature>
<keyword evidence="1" id="KW-1133">Transmembrane helix</keyword>
<dbReference type="Proteomes" id="UP001553715">
    <property type="component" value="Unassembled WGS sequence"/>
</dbReference>
<organism evidence="2 3">
    <name type="scientific">Microbacterium profundi</name>
    <dbReference type="NCBI Taxonomy" id="450380"/>
    <lineage>
        <taxon>Bacteria</taxon>
        <taxon>Bacillati</taxon>
        <taxon>Actinomycetota</taxon>
        <taxon>Actinomycetes</taxon>
        <taxon>Micrococcales</taxon>
        <taxon>Microbacteriaceae</taxon>
        <taxon>Microbacterium</taxon>
    </lineage>
</organism>
<proteinExistence type="predicted"/>
<name>A0ABV3LLD2_9MICO</name>
<protein>
    <submittedName>
        <fullName evidence="2">Uncharacterized protein</fullName>
    </submittedName>
</protein>
<dbReference type="EMBL" id="JBFBMH010000046">
    <property type="protein sequence ID" value="MEW1976731.1"/>
    <property type="molecule type" value="Genomic_DNA"/>
</dbReference>
<reference evidence="2 3" key="1">
    <citation type="submission" date="2024-06" db="EMBL/GenBank/DDBJ databases">
        <title>The Natural Products Discovery Center: Release of the First 8490 Sequenced Strains for Exploring Actinobacteria Biosynthetic Diversity.</title>
        <authorList>
            <person name="Kalkreuter E."/>
            <person name="Kautsar S.A."/>
            <person name="Yang D."/>
            <person name="Bader C.D."/>
            <person name="Teijaro C.N."/>
            <person name="Fluegel L."/>
            <person name="Davis C.M."/>
            <person name="Simpson J.R."/>
            <person name="Lauterbach L."/>
            <person name="Steele A.D."/>
            <person name="Gui C."/>
            <person name="Meng S."/>
            <person name="Li G."/>
            <person name="Viehrig K."/>
            <person name="Ye F."/>
            <person name="Su P."/>
            <person name="Kiefer A.F."/>
            <person name="Nichols A."/>
            <person name="Cepeda A.J."/>
            <person name="Yan W."/>
            <person name="Fan B."/>
            <person name="Jiang Y."/>
            <person name="Adhikari A."/>
            <person name="Zheng C.-J."/>
            <person name="Schuster L."/>
            <person name="Cowan T.M."/>
            <person name="Smanski M.J."/>
            <person name="Chevrette M.G."/>
            <person name="De Carvalho L.P.S."/>
            <person name="Shen B."/>
        </authorList>
    </citation>
    <scope>NUCLEOTIDE SEQUENCE [LARGE SCALE GENOMIC DNA]</scope>
    <source>
        <strain evidence="2 3">NPDC077434</strain>
    </source>
</reference>
<evidence type="ECO:0000256" key="1">
    <source>
        <dbReference type="SAM" id="Phobius"/>
    </source>
</evidence>
<keyword evidence="1" id="KW-0812">Transmembrane</keyword>
<gene>
    <name evidence="2" type="ORF">AB0301_16880</name>
</gene>
<accession>A0ABV3LLD2</accession>
<comment type="caution">
    <text evidence="2">The sequence shown here is derived from an EMBL/GenBank/DDBJ whole genome shotgun (WGS) entry which is preliminary data.</text>
</comment>
<evidence type="ECO:0000313" key="3">
    <source>
        <dbReference type="Proteomes" id="UP001553715"/>
    </source>
</evidence>
<sequence>MHTRTVAMTQRRNPFRRVPVFIACATVLAVLLAIASFYLIEAIFA</sequence>
<dbReference type="RefSeq" id="WP_366233547.1">
    <property type="nucleotide sequence ID" value="NZ_JBFBMH010000046.1"/>
</dbReference>
<keyword evidence="1" id="KW-0472">Membrane</keyword>
<evidence type="ECO:0000313" key="2">
    <source>
        <dbReference type="EMBL" id="MEW1976731.1"/>
    </source>
</evidence>